<keyword evidence="3 6" id="KW-0812">Transmembrane</keyword>
<comment type="similarity">
    <text evidence="2">Belongs to the unc-50 family.</text>
</comment>
<reference evidence="7" key="1">
    <citation type="submission" date="2014-02" db="EMBL/GenBank/DDBJ databases">
        <authorList>
            <person name="Genoscope - CEA"/>
        </authorList>
    </citation>
    <scope>NUCLEOTIDE SEQUENCE</scope>
    <source>
        <strain evidence="7">LS3</strain>
    </source>
</reference>
<dbReference type="PANTHER" id="PTHR12841:SF6">
    <property type="entry name" value="PROTEIN UNC-50 HOMOLOG"/>
    <property type="match status" value="1"/>
</dbReference>
<dbReference type="PANTHER" id="PTHR12841">
    <property type="entry name" value="PROTEIN UNC-50 HOMOLOG"/>
    <property type="match status" value="1"/>
</dbReference>
<reference evidence="7" key="2">
    <citation type="submission" date="2014-06" db="EMBL/GenBank/DDBJ databases">
        <title>The complete genome of Blastobotrys (Arxula) adeninivorans LS3 - a yeast of biotechnological interest.</title>
        <authorList>
            <person name="Kunze G."/>
            <person name="Gaillardin C."/>
            <person name="Czernicka M."/>
            <person name="Durrens P."/>
            <person name="Martin T."/>
            <person name="Boer E."/>
            <person name="Gabaldon T."/>
            <person name="Cruz J."/>
            <person name="Talla E."/>
            <person name="Marck C."/>
            <person name="Goffeau A."/>
            <person name="Barbe V."/>
            <person name="Baret P."/>
            <person name="Baronian K."/>
            <person name="Beier S."/>
            <person name="Bleykasten C."/>
            <person name="Bode R."/>
            <person name="Casaregola S."/>
            <person name="Despons L."/>
            <person name="Fairhead C."/>
            <person name="Giersberg M."/>
            <person name="Gierski P."/>
            <person name="Hahnel U."/>
            <person name="Hartmann A."/>
            <person name="Jankowska D."/>
            <person name="Jubin C."/>
            <person name="Jung P."/>
            <person name="Lafontaine I."/>
            <person name="Leh-Louis V."/>
            <person name="Lemaire M."/>
            <person name="Marcet-Houben M."/>
            <person name="Mascher M."/>
            <person name="Morel G."/>
            <person name="Richard G.-F."/>
            <person name="Riechen J."/>
            <person name="Sacerdot C."/>
            <person name="Sarkar A."/>
            <person name="Savel G."/>
            <person name="Schacherer J."/>
            <person name="Sherman D."/>
            <person name="Straub M.-L."/>
            <person name="Stein N."/>
            <person name="Thierry A."/>
            <person name="Trautwein-Schult A."/>
            <person name="Westhof E."/>
            <person name="Worch S."/>
            <person name="Dujon B."/>
            <person name="Souciet J.-L."/>
            <person name="Wincker P."/>
            <person name="Scholz U."/>
            <person name="Neuveglise N."/>
        </authorList>
    </citation>
    <scope>NUCLEOTIDE SEQUENCE</scope>
    <source>
        <strain evidence="7">LS3</strain>
    </source>
</reference>
<dbReference type="AlphaFoldDB" id="A0A060T4D8"/>
<evidence type="ECO:0000256" key="4">
    <source>
        <dbReference type="ARBA" id="ARBA00022989"/>
    </source>
</evidence>
<feature type="transmembrane region" description="Helical" evidence="6">
    <location>
        <begin position="243"/>
        <end position="265"/>
    </location>
</feature>
<sequence length="275" mass="30840">MGGILPLTTADIGRSTRSRVASSSLSSSGRRGSATVGGGVRIPRILRRIWRPRTLDFEVAAWEVVQLVMSPRQVQNSLWYRKQTKNQWARDDPSFVLLQCAMLAVSAIAWGLSYSRGFFSILKLIIYMVGVDFLLVGVVIATVGWLFAERVLKRRGMNTADSGFGAHGEMEWAYCFDVHCNGFLYIWLLLYVAQFVMLLIFRPGGLMGTLIGNTLYFGAFSMYFYATFMGYATMPFLEHTELLLVPIGVFAVIYLGSLLFGFSMVQTMLRVYFGS</sequence>
<comment type="subcellular location">
    <subcellularLocation>
        <location evidence="1">Membrane</location>
        <topology evidence="1">Multi-pass membrane protein</topology>
    </subcellularLocation>
</comment>
<feature type="transmembrane region" description="Helical" evidence="6">
    <location>
        <begin position="124"/>
        <end position="148"/>
    </location>
</feature>
<dbReference type="PhylomeDB" id="A0A060T4D8"/>
<evidence type="ECO:0000256" key="2">
    <source>
        <dbReference type="ARBA" id="ARBA00006293"/>
    </source>
</evidence>
<feature type="transmembrane region" description="Helical" evidence="6">
    <location>
        <begin position="94"/>
        <end position="112"/>
    </location>
</feature>
<accession>A0A060T4D8</accession>
<gene>
    <name evidence="7" type="ORF">GNLVRS02_ARAD1C40414g</name>
</gene>
<dbReference type="GO" id="GO:0000139">
    <property type="term" value="C:Golgi membrane"/>
    <property type="evidence" value="ECO:0007669"/>
    <property type="project" value="TreeGrafter"/>
</dbReference>
<protein>
    <submittedName>
        <fullName evidence="7">ARAD1C40414p</fullName>
    </submittedName>
</protein>
<evidence type="ECO:0000256" key="5">
    <source>
        <dbReference type="ARBA" id="ARBA00023136"/>
    </source>
</evidence>
<proteinExistence type="inferred from homology"/>
<feature type="transmembrane region" description="Helical" evidence="6">
    <location>
        <begin position="182"/>
        <end position="201"/>
    </location>
</feature>
<feature type="transmembrane region" description="Helical" evidence="6">
    <location>
        <begin position="213"/>
        <end position="237"/>
    </location>
</feature>
<name>A0A060T4D8_BLAAD</name>
<evidence type="ECO:0000313" key="7">
    <source>
        <dbReference type="EMBL" id="CDP35654.1"/>
    </source>
</evidence>
<dbReference type="Pfam" id="PF05216">
    <property type="entry name" value="UNC-50"/>
    <property type="match status" value="1"/>
</dbReference>
<dbReference type="EMBL" id="HG937693">
    <property type="protein sequence ID" value="CDP35654.1"/>
    <property type="molecule type" value="Genomic_DNA"/>
</dbReference>
<evidence type="ECO:0000256" key="1">
    <source>
        <dbReference type="ARBA" id="ARBA00004141"/>
    </source>
</evidence>
<evidence type="ECO:0000256" key="3">
    <source>
        <dbReference type="ARBA" id="ARBA00022692"/>
    </source>
</evidence>
<keyword evidence="5 6" id="KW-0472">Membrane</keyword>
<evidence type="ECO:0000256" key="6">
    <source>
        <dbReference type="SAM" id="Phobius"/>
    </source>
</evidence>
<dbReference type="InterPro" id="IPR007881">
    <property type="entry name" value="UNC-50"/>
</dbReference>
<organism evidence="7">
    <name type="scientific">Blastobotrys adeninivorans</name>
    <name type="common">Yeast</name>
    <name type="synonym">Arxula adeninivorans</name>
    <dbReference type="NCBI Taxonomy" id="409370"/>
    <lineage>
        <taxon>Eukaryota</taxon>
        <taxon>Fungi</taxon>
        <taxon>Dikarya</taxon>
        <taxon>Ascomycota</taxon>
        <taxon>Saccharomycotina</taxon>
        <taxon>Dipodascomycetes</taxon>
        <taxon>Dipodascales</taxon>
        <taxon>Trichomonascaceae</taxon>
        <taxon>Blastobotrys</taxon>
    </lineage>
</organism>
<keyword evidence="4 6" id="KW-1133">Transmembrane helix</keyword>